<evidence type="ECO:0000259" key="1">
    <source>
        <dbReference type="Pfam" id="PF16285"/>
    </source>
</evidence>
<dbReference type="PIRSF" id="PIRSF031505">
    <property type="entry name" value="GalT_short"/>
    <property type="match status" value="1"/>
</dbReference>
<dbReference type="KEGG" id="lalw:BTM29_10360"/>
<evidence type="ECO:0000313" key="4">
    <source>
        <dbReference type="Proteomes" id="UP000187499"/>
    </source>
</evidence>
<dbReference type="Proteomes" id="UP000187499">
    <property type="component" value="Chromosome"/>
</dbReference>
<accession>A0A1P8Q500</accession>
<dbReference type="SUPFAM" id="SSF54197">
    <property type="entry name" value="HIT-like"/>
    <property type="match status" value="1"/>
</dbReference>
<dbReference type="Pfam" id="PF16285">
    <property type="entry name" value="DUF4931_N"/>
    <property type="match status" value="1"/>
</dbReference>
<dbReference type="STRING" id="1847728.BTM29_10360"/>
<feature type="domain" description="DUF4931" evidence="2">
    <location>
        <begin position="138"/>
        <end position="241"/>
    </location>
</feature>
<sequence>MDENDLLIFQLDVAKGKPRDTKKKAAICPFCDTASLTNIIRQKDDMIWLENKFRTLKDTYQTVLIESSEHDADISTYSVKKNSEVFQFIFDCWNSLLETKKYKSVLMYKNFGPMSGGSLKHPHFQIVGLENVDGYQYISKHNFTGYEIYKSDNIDFNLSQEPIMGFVEFNIRIKGVEHLNDLAEFARITIRYILNDFHNGTCDSYNIFFYDENGDIICKIIPRFVASPYFVGYKLPQRDNKDTLEKFGADVLTKLKNESDCDEIKKL</sequence>
<name>A0A1P8Q500_9LACO</name>
<dbReference type="Pfam" id="PF20956">
    <property type="entry name" value="DUF4931_C"/>
    <property type="match status" value="1"/>
</dbReference>
<organism evidence="3 4">
    <name type="scientific">Companilactobacillus allii</name>
    <dbReference type="NCBI Taxonomy" id="1847728"/>
    <lineage>
        <taxon>Bacteria</taxon>
        <taxon>Bacillati</taxon>
        <taxon>Bacillota</taxon>
        <taxon>Bacilli</taxon>
        <taxon>Lactobacillales</taxon>
        <taxon>Lactobacillaceae</taxon>
        <taxon>Companilactobacillus</taxon>
    </lineage>
</organism>
<dbReference type="Gene3D" id="3.30.428.10">
    <property type="entry name" value="HIT-like"/>
    <property type="match status" value="1"/>
</dbReference>
<dbReference type="AlphaFoldDB" id="A0A1P8Q500"/>
<proteinExistence type="predicted"/>
<gene>
    <name evidence="3" type="ORF">BTM29_10360</name>
</gene>
<dbReference type="InterPro" id="IPR012361">
    <property type="entry name" value="GalT_short"/>
</dbReference>
<dbReference type="InterPro" id="IPR049285">
    <property type="entry name" value="DUF4931_C"/>
</dbReference>
<evidence type="ECO:0000259" key="2">
    <source>
        <dbReference type="Pfam" id="PF20956"/>
    </source>
</evidence>
<protein>
    <submittedName>
        <fullName evidence="3">DUF4931 domain-containing protein</fullName>
    </submittedName>
</protein>
<reference evidence="4" key="1">
    <citation type="submission" date="2016-12" db="EMBL/GenBank/DDBJ databases">
        <authorList>
            <person name="Jung M.Y."/>
            <person name="Lee S.H."/>
        </authorList>
    </citation>
    <scope>NUCLEOTIDE SEQUENCE [LARGE SCALE GENOMIC DNA]</scope>
    <source>
        <strain evidence="4">WiKim39</strain>
    </source>
</reference>
<keyword evidence="4" id="KW-1185">Reference proteome</keyword>
<dbReference type="InterPro" id="IPR036265">
    <property type="entry name" value="HIT-like_sf"/>
</dbReference>
<dbReference type="EMBL" id="CP019323">
    <property type="protein sequence ID" value="APX72930.1"/>
    <property type="molecule type" value="Genomic_DNA"/>
</dbReference>
<feature type="domain" description="DUF4931" evidence="1">
    <location>
        <begin position="9"/>
        <end position="132"/>
    </location>
</feature>
<dbReference type="RefSeq" id="WP_076617202.1">
    <property type="nucleotide sequence ID" value="NZ_CP019323.1"/>
</dbReference>
<evidence type="ECO:0000313" key="3">
    <source>
        <dbReference type="EMBL" id="APX72930.1"/>
    </source>
</evidence>
<dbReference type="InterPro" id="IPR046322">
    <property type="entry name" value="DUF4931"/>
</dbReference>
<dbReference type="OrthoDB" id="1803128at2"/>